<dbReference type="NCBIfam" id="TIGR02453">
    <property type="entry name" value="TIGR02453 family protein"/>
    <property type="match status" value="1"/>
</dbReference>
<reference evidence="1" key="1">
    <citation type="submission" date="2016-09" db="EMBL/GenBank/DDBJ databases">
        <title>Genome sequence of Chlorobaculum limnaeum.</title>
        <authorList>
            <person name="Liu Z."/>
            <person name="Tank M."/>
            <person name="Bryant D.A."/>
        </authorList>
    </citation>
    <scope>NUCLEOTIDE SEQUENCE [LARGE SCALE GENOMIC DNA]</scope>
    <source>
        <strain evidence="1">DSM 1677</strain>
    </source>
</reference>
<dbReference type="Proteomes" id="UP000095185">
    <property type="component" value="Chromosome"/>
</dbReference>
<dbReference type="PANTHER" id="PTHR36452:SF1">
    <property type="entry name" value="DUF2461 DOMAIN-CONTAINING PROTEIN"/>
    <property type="match status" value="1"/>
</dbReference>
<gene>
    <name evidence="1" type="ORF">BIU88_05780</name>
</gene>
<dbReference type="OrthoDB" id="9794241at2"/>
<dbReference type="EMBL" id="CP017305">
    <property type="protein sequence ID" value="AOS83700.1"/>
    <property type="molecule type" value="Genomic_DNA"/>
</dbReference>
<accession>A0A1D8CXN9</accession>
<dbReference type="KEGG" id="clz:BIU88_05780"/>
<evidence type="ECO:0000313" key="2">
    <source>
        <dbReference type="Proteomes" id="UP000095185"/>
    </source>
</evidence>
<sequence>MITRPTLDFLAELKANNNREWFDASRPRYQQAAADFFDTVARFIQVLASYDPDIAKVMPDPKSCIMRIYRDVRFSKDKTPYKTGLFAYVSAGGRKGPLAGYYLHLEPGASFAGGGLYMPEAPVLARTRAAIDSRFDEWSAIVTTPDLLATFPDGVLPSGATKRAPKGFDESNPAIRYLRFKGYCTQRFFSDAEVLSRDFTDRLGECCRAVMPMVAFLNDAINSDMF</sequence>
<dbReference type="Pfam" id="PF09365">
    <property type="entry name" value="DUF2461"/>
    <property type="match status" value="1"/>
</dbReference>
<proteinExistence type="predicted"/>
<dbReference type="InterPro" id="IPR015996">
    <property type="entry name" value="UCP028451"/>
</dbReference>
<name>A0A1D8CXN9_CHLLM</name>
<dbReference type="PANTHER" id="PTHR36452">
    <property type="entry name" value="CHROMOSOME 12, WHOLE GENOME SHOTGUN SEQUENCE"/>
    <property type="match status" value="1"/>
</dbReference>
<dbReference type="PIRSF" id="PIRSF028451">
    <property type="entry name" value="UCP028451"/>
    <property type="match status" value="1"/>
</dbReference>
<organism evidence="1 2">
    <name type="scientific">Chlorobaculum limnaeum</name>
    <dbReference type="NCBI Taxonomy" id="274537"/>
    <lineage>
        <taxon>Bacteria</taxon>
        <taxon>Pseudomonadati</taxon>
        <taxon>Chlorobiota</taxon>
        <taxon>Chlorobiia</taxon>
        <taxon>Chlorobiales</taxon>
        <taxon>Chlorobiaceae</taxon>
        <taxon>Chlorobaculum</taxon>
    </lineage>
</organism>
<dbReference type="RefSeq" id="WP_069809514.1">
    <property type="nucleotide sequence ID" value="NZ_CP017305.1"/>
</dbReference>
<dbReference type="InterPro" id="IPR012808">
    <property type="entry name" value="CHP02453"/>
</dbReference>
<dbReference type="AlphaFoldDB" id="A0A1D8CXN9"/>
<keyword evidence="2" id="KW-1185">Reference proteome</keyword>
<evidence type="ECO:0000313" key="1">
    <source>
        <dbReference type="EMBL" id="AOS83700.1"/>
    </source>
</evidence>
<protein>
    <submittedName>
        <fullName evidence="1">TIGR02453 family protein</fullName>
    </submittedName>
</protein>